<feature type="region of interest" description="Disordered" evidence="9">
    <location>
        <begin position="1"/>
        <end position="30"/>
    </location>
</feature>
<evidence type="ECO:0000256" key="4">
    <source>
        <dbReference type="ARBA" id="ARBA00022827"/>
    </source>
</evidence>
<evidence type="ECO:0000256" key="9">
    <source>
        <dbReference type="SAM" id="MobiDB-lite"/>
    </source>
</evidence>
<dbReference type="Pfam" id="PF00085">
    <property type="entry name" value="Thioredoxin"/>
    <property type="match status" value="1"/>
</dbReference>
<dbReference type="InterPro" id="IPR039798">
    <property type="entry name" value="Sulfhydryl_oxidase"/>
</dbReference>
<feature type="domain" description="ERV/ALR sulfhydryl oxidase" evidence="10">
    <location>
        <begin position="350"/>
        <end position="457"/>
    </location>
</feature>
<keyword evidence="3" id="KW-0732">Signal</keyword>
<dbReference type="InterPro" id="IPR013766">
    <property type="entry name" value="Thioredoxin_domain"/>
</dbReference>
<dbReference type="Proteomes" id="UP001515480">
    <property type="component" value="Unassembled WGS sequence"/>
</dbReference>
<accession>A0AB34JPS8</accession>
<evidence type="ECO:0000313" key="12">
    <source>
        <dbReference type="Proteomes" id="UP001515480"/>
    </source>
</evidence>
<dbReference type="Gene3D" id="1.20.120.310">
    <property type="entry name" value="ERV/ALR sulfhydryl oxidase domain"/>
    <property type="match status" value="1"/>
</dbReference>
<evidence type="ECO:0000259" key="10">
    <source>
        <dbReference type="PROSITE" id="PS51324"/>
    </source>
</evidence>
<comment type="caution">
    <text evidence="11">The sequence shown here is derived from an EMBL/GenBank/DDBJ whole genome shotgun (WGS) entry which is preliminary data.</text>
</comment>
<name>A0AB34JPS8_PRYPA</name>
<keyword evidence="5 8" id="KW-0560">Oxidoreductase</keyword>
<dbReference type="InterPro" id="IPR036774">
    <property type="entry name" value="ERV/ALR_sulphydryl_oxid_sf"/>
</dbReference>
<dbReference type="GO" id="GO:0005615">
    <property type="term" value="C:extracellular space"/>
    <property type="evidence" value="ECO:0007669"/>
    <property type="project" value="TreeGrafter"/>
</dbReference>
<dbReference type="GO" id="GO:0016971">
    <property type="term" value="F:flavin-dependent sulfhydryl oxidase activity"/>
    <property type="evidence" value="ECO:0007669"/>
    <property type="project" value="InterPro"/>
</dbReference>
<dbReference type="Gene3D" id="3.40.30.10">
    <property type="entry name" value="Glutaredoxin"/>
    <property type="match status" value="1"/>
</dbReference>
<dbReference type="InterPro" id="IPR036249">
    <property type="entry name" value="Thioredoxin-like_sf"/>
</dbReference>
<dbReference type="GO" id="GO:0003756">
    <property type="term" value="F:protein disulfide isomerase activity"/>
    <property type="evidence" value="ECO:0007669"/>
    <property type="project" value="TreeGrafter"/>
</dbReference>
<dbReference type="Pfam" id="PF04777">
    <property type="entry name" value="Evr1_Alr"/>
    <property type="match status" value="1"/>
</dbReference>
<dbReference type="EMBL" id="JBGBPQ010000006">
    <property type="protein sequence ID" value="KAL1522757.1"/>
    <property type="molecule type" value="Genomic_DNA"/>
</dbReference>
<feature type="region of interest" description="Disordered" evidence="9">
    <location>
        <begin position="227"/>
        <end position="246"/>
    </location>
</feature>
<keyword evidence="4 8" id="KW-0274">FAD</keyword>
<feature type="compositionally biased region" description="Basic and acidic residues" evidence="9">
    <location>
        <begin position="232"/>
        <end position="244"/>
    </location>
</feature>
<dbReference type="PROSITE" id="PS51324">
    <property type="entry name" value="ERV_ALR"/>
    <property type="match status" value="1"/>
</dbReference>
<keyword evidence="6" id="KW-1015">Disulfide bond</keyword>
<dbReference type="AlphaFoldDB" id="A0AB34JPS8"/>
<keyword evidence="2 8" id="KW-0285">Flavoprotein</keyword>
<dbReference type="SUPFAM" id="SSF52833">
    <property type="entry name" value="Thioredoxin-like"/>
    <property type="match status" value="1"/>
</dbReference>
<dbReference type="PANTHER" id="PTHR22897">
    <property type="entry name" value="QUIESCIN Q6-RELATED SULFHYDRYL OXIDASE"/>
    <property type="match status" value="1"/>
</dbReference>
<keyword evidence="12" id="KW-1185">Reference proteome</keyword>
<proteinExistence type="predicted"/>
<organism evidence="11 12">
    <name type="scientific">Prymnesium parvum</name>
    <name type="common">Toxic golden alga</name>
    <dbReference type="NCBI Taxonomy" id="97485"/>
    <lineage>
        <taxon>Eukaryota</taxon>
        <taxon>Haptista</taxon>
        <taxon>Haptophyta</taxon>
        <taxon>Prymnesiophyceae</taxon>
        <taxon>Prymnesiales</taxon>
        <taxon>Prymnesiaceae</taxon>
        <taxon>Prymnesium</taxon>
    </lineage>
</organism>
<dbReference type="SUPFAM" id="SSF69000">
    <property type="entry name" value="FAD-dependent thiol oxidase"/>
    <property type="match status" value="1"/>
</dbReference>
<evidence type="ECO:0000256" key="5">
    <source>
        <dbReference type="ARBA" id="ARBA00023002"/>
    </source>
</evidence>
<comment type="cofactor">
    <cofactor evidence="1 8">
        <name>FAD</name>
        <dbReference type="ChEBI" id="CHEBI:57692"/>
    </cofactor>
</comment>
<reference evidence="11 12" key="1">
    <citation type="journal article" date="2024" name="Science">
        <title>Giant polyketide synthase enzymes in the biosynthesis of giant marine polyether toxins.</title>
        <authorList>
            <person name="Fallon T.R."/>
            <person name="Shende V.V."/>
            <person name="Wierzbicki I.H."/>
            <person name="Pendleton A.L."/>
            <person name="Watervoot N.F."/>
            <person name="Auber R.P."/>
            <person name="Gonzalez D.J."/>
            <person name="Wisecaver J.H."/>
            <person name="Moore B.S."/>
        </authorList>
    </citation>
    <scope>NUCLEOTIDE SEQUENCE [LARGE SCALE GENOMIC DNA]</scope>
    <source>
        <strain evidence="11 12">12B1</strain>
    </source>
</reference>
<keyword evidence="8" id="KW-1133">Transmembrane helix</keyword>
<keyword evidence="8" id="KW-0472">Membrane</keyword>
<feature type="compositionally biased region" description="Basic and acidic residues" evidence="9">
    <location>
        <begin position="518"/>
        <end position="551"/>
    </location>
</feature>
<evidence type="ECO:0000256" key="1">
    <source>
        <dbReference type="ARBA" id="ARBA00001974"/>
    </source>
</evidence>
<feature type="region of interest" description="Disordered" evidence="9">
    <location>
        <begin position="517"/>
        <end position="551"/>
    </location>
</feature>
<dbReference type="EC" id="1.8.3.2" evidence="8"/>
<evidence type="ECO:0000256" key="3">
    <source>
        <dbReference type="ARBA" id="ARBA00022729"/>
    </source>
</evidence>
<protein>
    <recommendedName>
        <fullName evidence="8">Sulfhydryl oxidase</fullName>
        <ecNumber evidence="8">1.8.3.2</ecNumber>
    </recommendedName>
</protein>
<evidence type="ECO:0000256" key="8">
    <source>
        <dbReference type="RuleBase" id="RU371123"/>
    </source>
</evidence>
<feature type="transmembrane region" description="Helical" evidence="8">
    <location>
        <begin position="37"/>
        <end position="62"/>
    </location>
</feature>
<keyword evidence="8" id="KW-0812">Transmembrane</keyword>
<dbReference type="GO" id="GO:0000139">
    <property type="term" value="C:Golgi membrane"/>
    <property type="evidence" value="ECO:0007669"/>
    <property type="project" value="TreeGrafter"/>
</dbReference>
<evidence type="ECO:0000256" key="2">
    <source>
        <dbReference type="ARBA" id="ARBA00022630"/>
    </source>
</evidence>
<evidence type="ECO:0000256" key="6">
    <source>
        <dbReference type="ARBA" id="ARBA00023157"/>
    </source>
</evidence>
<dbReference type="GO" id="GO:0006457">
    <property type="term" value="P:protein folding"/>
    <property type="evidence" value="ECO:0007669"/>
    <property type="project" value="TreeGrafter"/>
</dbReference>
<evidence type="ECO:0000313" key="11">
    <source>
        <dbReference type="EMBL" id="KAL1522757.1"/>
    </source>
</evidence>
<dbReference type="PANTHER" id="PTHR22897:SF8">
    <property type="entry name" value="SULFHYDRYL OXIDASE"/>
    <property type="match status" value="1"/>
</dbReference>
<gene>
    <name evidence="11" type="ORF">AB1Y20_017729</name>
</gene>
<sequence length="551" mass="61932">MPDTSLRQRGGSKAVAETIASTPEHDKPSAEEEELPAWVGCACCSLLAIVMAALFALGYLMMPGRDAFDATRVVQFKHDAILRTVVWPAPGRAPVSGVNTKDTDWAIFFYKPYCPACKRVWPVFRALANTVNSTKLRFGEVDCVKDRGVCTMLGAEKHPLIRLYKSVPTTSKEGNTWKREGAADWQGLLIAYEIMQWFIDQQGAGLVHADVQWPSPERLALEMRNLKSSGRTSHESTMQKRPEDPGGYIHDAELALQYGLIDHVMAAPRAGAMEPELSGERLLDLLRWVSLQQELFPRAAVRKKLEALFKRLQQRQQWTDSAYVKTLRALGFKTSPVDDADWRWCTPSSSNTDAHTVGGYTCGLWLLFHTTLANSDRVSAPDVLKMIRSWVGTFFGCSHCAAHFVNYYNQNGGGRVRDHIGAVLWLWKAHNAVSMRLRLEEAAAGDENRGGRPRTIWPSLEMCKICYKEEVRGNESVPSTVSSTKDVDEQWDVHNVFEYHQETFCFESDTFVCSGFDDPSRDQDQRKKFQEDAARDTIAKTDDSKPKKSAV</sequence>
<comment type="catalytic activity">
    <reaction evidence="8">
        <text>2 R'C(R)SH + O2 = R'C(R)S-S(R)CR' + H2O2</text>
        <dbReference type="Rhea" id="RHEA:17357"/>
        <dbReference type="ChEBI" id="CHEBI:15379"/>
        <dbReference type="ChEBI" id="CHEBI:16240"/>
        <dbReference type="ChEBI" id="CHEBI:16520"/>
        <dbReference type="ChEBI" id="CHEBI:17412"/>
        <dbReference type="EC" id="1.8.3.2"/>
    </reaction>
</comment>
<keyword evidence="7" id="KW-0325">Glycoprotein</keyword>
<evidence type="ECO:0000256" key="7">
    <source>
        <dbReference type="ARBA" id="ARBA00023180"/>
    </source>
</evidence>
<dbReference type="InterPro" id="IPR017905">
    <property type="entry name" value="ERV/ALR_sulphydryl_oxidase"/>
</dbReference>